<comment type="caution">
    <text evidence="2">The sequence shown here is derived from an EMBL/GenBank/DDBJ whole genome shotgun (WGS) entry which is preliminary data.</text>
</comment>
<dbReference type="AlphaFoldDB" id="A0A834BK25"/>
<organism evidence="2 3">
    <name type="scientific">Phyllostomus discolor</name>
    <name type="common">pale spear-nosed bat</name>
    <dbReference type="NCBI Taxonomy" id="89673"/>
    <lineage>
        <taxon>Eukaryota</taxon>
        <taxon>Metazoa</taxon>
        <taxon>Chordata</taxon>
        <taxon>Craniata</taxon>
        <taxon>Vertebrata</taxon>
        <taxon>Euteleostomi</taxon>
        <taxon>Mammalia</taxon>
        <taxon>Eutheria</taxon>
        <taxon>Laurasiatheria</taxon>
        <taxon>Chiroptera</taxon>
        <taxon>Yangochiroptera</taxon>
        <taxon>Phyllostomidae</taxon>
        <taxon>Phyllostominae</taxon>
        <taxon>Phyllostomus</taxon>
    </lineage>
</organism>
<feature type="region of interest" description="Disordered" evidence="1">
    <location>
        <begin position="189"/>
        <end position="209"/>
    </location>
</feature>
<reference evidence="2 3" key="1">
    <citation type="journal article" date="2020" name="Nature">
        <title>Six reference-quality genomes reveal evolution of bat adaptations.</title>
        <authorList>
            <person name="Jebb D."/>
            <person name="Huang Z."/>
            <person name="Pippel M."/>
            <person name="Hughes G.M."/>
            <person name="Lavrichenko K."/>
            <person name="Devanna P."/>
            <person name="Winkler S."/>
            <person name="Jermiin L.S."/>
            <person name="Skirmuntt E.C."/>
            <person name="Katzourakis A."/>
            <person name="Burkitt-Gray L."/>
            <person name="Ray D.A."/>
            <person name="Sullivan K.A.M."/>
            <person name="Roscito J.G."/>
            <person name="Kirilenko B.M."/>
            <person name="Davalos L.M."/>
            <person name="Corthals A.P."/>
            <person name="Power M.L."/>
            <person name="Jones G."/>
            <person name="Ransome R.D."/>
            <person name="Dechmann D.K.N."/>
            <person name="Locatelli A.G."/>
            <person name="Puechmaille S.J."/>
            <person name="Fedrigo O."/>
            <person name="Jarvis E.D."/>
            <person name="Hiller M."/>
            <person name="Vernes S.C."/>
            <person name="Myers E.W."/>
            <person name="Teeling E.C."/>
        </authorList>
    </citation>
    <scope>NUCLEOTIDE SEQUENCE [LARGE SCALE GENOMIC DNA]</scope>
    <source>
        <strain evidence="2">Bat1K_MPI-CBG_1</strain>
    </source>
</reference>
<feature type="region of interest" description="Disordered" evidence="1">
    <location>
        <begin position="29"/>
        <end position="116"/>
    </location>
</feature>
<feature type="compositionally biased region" description="Basic residues" evidence="1">
    <location>
        <begin position="52"/>
        <end position="63"/>
    </location>
</feature>
<evidence type="ECO:0000256" key="1">
    <source>
        <dbReference type="SAM" id="MobiDB-lite"/>
    </source>
</evidence>
<evidence type="ECO:0000313" key="3">
    <source>
        <dbReference type="Proteomes" id="UP000664940"/>
    </source>
</evidence>
<dbReference type="EMBL" id="JABVXQ010000001">
    <property type="protein sequence ID" value="KAF6131168.1"/>
    <property type="molecule type" value="Genomic_DNA"/>
</dbReference>
<gene>
    <name evidence="2" type="ORF">HJG60_008038</name>
</gene>
<dbReference type="Proteomes" id="UP000664940">
    <property type="component" value="Unassembled WGS sequence"/>
</dbReference>
<feature type="compositionally biased region" description="Low complexity" evidence="1">
    <location>
        <begin position="64"/>
        <end position="88"/>
    </location>
</feature>
<accession>A0A834BK25</accession>
<proteinExistence type="predicted"/>
<evidence type="ECO:0000313" key="2">
    <source>
        <dbReference type="EMBL" id="KAF6131168.1"/>
    </source>
</evidence>
<name>A0A834BK25_9CHIR</name>
<sequence>MPADLRPQPGRETRSSALARQPFLMEAEGEVGQDGWQAAPLGPRLITDTRPRRSPRLKPKTRRSGSGSSGNAARLAPPRARLLSCAPPSFAHPPPLARAAGSQTPRAVRGGRKAVAARRREVSGRCCAALAGKGGRRSELGEAAGGPRRKGCWGPVERAESPARPSIVPLFLCSLRPLLAVVGRGADAGSVPASLRAGCAPPDPELSGA</sequence>
<feature type="region of interest" description="Disordered" evidence="1">
    <location>
        <begin position="1"/>
        <end position="20"/>
    </location>
</feature>
<protein>
    <submittedName>
        <fullName evidence="2">Uncharacterized protein</fullName>
    </submittedName>
</protein>
<feature type="region of interest" description="Disordered" evidence="1">
    <location>
        <begin position="134"/>
        <end position="162"/>
    </location>
</feature>